<protein>
    <submittedName>
        <fullName evidence="1">Uncharacterized protein</fullName>
    </submittedName>
</protein>
<evidence type="ECO:0000313" key="2">
    <source>
        <dbReference type="Proteomes" id="UP000001812"/>
    </source>
</evidence>
<proteinExistence type="predicted"/>
<gene>
    <name evidence="1" type="ORF">BURPS1710A_0402</name>
</gene>
<evidence type="ECO:0000313" key="1">
    <source>
        <dbReference type="EMBL" id="EET06142.1"/>
    </source>
</evidence>
<accession>A0A0E1W9A1</accession>
<dbReference type="AlphaFoldDB" id="A0A0E1W9A1"/>
<reference evidence="2" key="1">
    <citation type="submission" date="2007-08" db="EMBL/GenBank/DDBJ databases">
        <title>Annotation of Burkholderia pseudomallei 1710a.</title>
        <authorList>
            <person name="Harkins D.M."/>
            <person name="DeShazer D."/>
            <person name="Woods D.E."/>
            <person name="Brinkac L.M."/>
            <person name="Brown K.A."/>
            <person name="Hung G.C."/>
            <person name="Tuanyok A."/>
            <person name="Zhang B."/>
            <person name="Nierman W.C."/>
        </authorList>
    </citation>
    <scope>NUCLEOTIDE SEQUENCE [LARGE SCALE GENOMIC DNA]</scope>
    <source>
        <strain evidence="2">1710a</strain>
    </source>
</reference>
<dbReference type="EMBL" id="CM000832">
    <property type="protein sequence ID" value="EET06142.1"/>
    <property type="molecule type" value="Genomic_DNA"/>
</dbReference>
<dbReference type="Proteomes" id="UP000001812">
    <property type="component" value="Chromosome I"/>
</dbReference>
<name>A0A0E1W9A1_BURPE</name>
<sequence>MLSGIHPDKAPKPLQSIVLETRYLSKLLKVLGISGAL</sequence>
<dbReference type="HOGENOM" id="CLU_3341405_0_0_4"/>
<organism evidence="1 2">
    <name type="scientific">Burkholderia pseudomallei 1710a</name>
    <dbReference type="NCBI Taxonomy" id="320371"/>
    <lineage>
        <taxon>Bacteria</taxon>
        <taxon>Pseudomonadati</taxon>
        <taxon>Pseudomonadota</taxon>
        <taxon>Betaproteobacteria</taxon>
        <taxon>Burkholderiales</taxon>
        <taxon>Burkholderiaceae</taxon>
        <taxon>Burkholderia</taxon>
        <taxon>pseudomallei group</taxon>
    </lineage>
</organism>
<reference evidence="1 2" key="2">
    <citation type="submission" date="2009-05" db="EMBL/GenBank/DDBJ databases">
        <authorList>
            <person name="Harkins D.M."/>
            <person name="DeShazer D."/>
            <person name="Woods D.E."/>
            <person name="Brinkac L.M."/>
            <person name="Brown K.A."/>
            <person name="Hung G.C."/>
            <person name="Tuanyok A."/>
            <person name="Zhang B."/>
            <person name="Nierman W.C."/>
        </authorList>
    </citation>
    <scope>NUCLEOTIDE SEQUENCE [LARGE SCALE GENOMIC DNA]</scope>
    <source>
        <strain evidence="1 2">1710a</strain>
    </source>
</reference>